<accession>A0AAE1CMV4</accession>
<proteinExistence type="predicted"/>
<keyword evidence="2" id="KW-1185">Reference proteome</keyword>
<comment type="caution">
    <text evidence="1">The sequence shown here is derived from an EMBL/GenBank/DDBJ whole genome shotgun (WGS) entry which is preliminary data.</text>
</comment>
<protein>
    <submittedName>
        <fullName evidence="1">Uncharacterized protein</fullName>
    </submittedName>
</protein>
<dbReference type="AlphaFoldDB" id="A0AAE1CMV4"/>
<gene>
    <name evidence="1" type="ORF">RRG08_065418</name>
</gene>
<evidence type="ECO:0000313" key="1">
    <source>
        <dbReference type="EMBL" id="KAK3714906.1"/>
    </source>
</evidence>
<sequence length="126" mass="14051">MFMRSCHSEVTPAPVDSVGFCPKKGQCEFEIMKFVSHISRSTGMCYDDPAVLEHMVLPAGPTPEGHAVPQSLRAITVFIYTDAYPFLLDTCKVSSQQQLLNTLLHRASRRGLLFSLTLDQEDSVIF</sequence>
<dbReference type="Proteomes" id="UP001283361">
    <property type="component" value="Unassembled WGS sequence"/>
</dbReference>
<evidence type="ECO:0000313" key="2">
    <source>
        <dbReference type="Proteomes" id="UP001283361"/>
    </source>
</evidence>
<organism evidence="1 2">
    <name type="scientific">Elysia crispata</name>
    <name type="common">lettuce slug</name>
    <dbReference type="NCBI Taxonomy" id="231223"/>
    <lineage>
        <taxon>Eukaryota</taxon>
        <taxon>Metazoa</taxon>
        <taxon>Spiralia</taxon>
        <taxon>Lophotrochozoa</taxon>
        <taxon>Mollusca</taxon>
        <taxon>Gastropoda</taxon>
        <taxon>Heterobranchia</taxon>
        <taxon>Euthyneura</taxon>
        <taxon>Panpulmonata</taxon>
        <taxon>Sacoglossa</taxon>
        <taxon>Placobranchoidea</taxon>
        <taxon>Plakobranchidae</taxon>
        <taxon>Elysia</taxon>
    </lineage>
</organism>
<dbReference type="EMBL" id="JAWDGP010007524">
    <property type="protein sequence ID" value="KAK3714906.1"/>
    <property type="molecule type" value="Genomic_DNA"/>
</dbReference>
<name>A0AAE1CMV4_9GAST</name>
<reference evidence="1" key="1">
    <citation type="journal article" date="2023" name="G3 (Bethesda)">
        <title>A reference genome for the long-term kleptoplast-retaining sea slug Elysia crispata morphotype clarki.</title>
        <authorList>
            <person name="Eastman K.E."/>
            <person name="Pendleton A.L."/>
            <person name="Shaikh M.A."/>
            <person name="Suttiyut T."/>
            <person name="Ogas R."/>
            <person name="Tomko P."/>
            <person name="Gavelis G."/>
            <person name="Widhalm J.R."/>
            <person name="Wisecaver J.H."/>
        </authorList>
    </citation>
    <scope>NUCLEOTIDE SEQUENCE</scope>
    <source>
        <strain evidence="1">ECLA1</strain>
    </source>
</reference>